<evidence type="ECO:0000313" key="8">
    <source>
        <dbReference type="Proteomes" id="UP000827721"/>
    </source>
</evidence>
<evidence type="ECO:0000256" key="5">
    <source>
        <dbReference type="RuleBase" id="RU367093"/>
    </source>
</evidence>
<keyword evidence="3 5" id="KW-0442">Lipid degradation</keyword>
<dbReference type="EC" id="3.1.1.-" evidence="5"/>
<dbReference type="Gene3D" id="3.40.50.1820">
    <property type="entry name" value="alpha/beta hydrolase"/>
    <property type="match status" value="1"/>
</dbReference>
<dbReference type="Proteomes" id="UP000827721">
    <property type="component" value="Unassembled WGS sequence"/>
</dbReference>
<evidence type="ECO:0000256" key="4">
    <source>
        <dbReference type="ARBA" id="ARBA00023098"/>
    </source>
</evidence>
<keyword evidence="4 5" id="KW-0443">Lipid metabolism</keyword>
<comment type="similarity">
    <text evidence="1 5">Belongs to the AB hydrolase superfamily. Lipase family.</text>
</comment>
<organism evidence="7 8">
    <name type="scientific">Xanthoceras sorbifolium</name>
    <dbReference type="NCBI Taxonomy" id="99658"/>
    <lineage>
        <taxon>Eukaryota</taxon>
        <taxon>Viridiplantae</taxon>
        <taxon>Streptophyta</taxon>
        <taxon>Embryophyta</taxon>
        <taxon>Tracheophyta</taxon>
        <taxon>Spermatophyta</taxon>
        <taxon>Magnoliopsida</taxon>
        <taxon>eudicotyledons</taxon>
        <taxon>Gunneridae</taxon>
        <taxon>Pentapetalae</taxon>
        <taxon>rosids</taxon>
        <taxon>malvids</taxon>
        <taxon>Sapindales</taxon>
        <taxon>Sapindaceae</taxon>
        <taxon>Xanthoceroideae</taxon>
        <taxon>Xanthoceras</taxon>
    </lineage>
</organism>
<name>A0ABQ8GY50_9ROSI</name>
<comment type="function">
    <text evidence="5">Acylhydrolase that catalyzes the hydrolysis of phospholipids at the sn-1 position.</text>
</comment>
<keyword evidence="2 5" id="KW-0378">Hydrolase</keyword>
<evidence type="ECO:0000259" key="6">
    <source>
        <dbReference type="Pfam" id="PF01764"/>
    </source>
</evidence>
<dbReference type="EMBL" id="JAFEMO010000358">
    <property type="protein sequence ID" value="KAH7519086.1"/>
    <property type="molecule type" value="Genomic_DNA"/>
</dbReference>
<evidence type="ECO:0000313" key="7">
    <source>
        <dbReference type="EMBL" id="KAH7519086.1"/>
    </source>
</evidence>
<dbReference type="InterPro" id="IPR033556">
    <property type="entry name" value="PLA"/>
</dbReference>
<proteinExistence type="inferred from homology"/>
<dbReference type="InterPro" id="IPR002921">
    <property type="entry name" value="Fungal_lipase-type"/>
</dbReference>
<dbReference type="PANTHER" id="PTHR31828:SF1">
    <property type="entry name" value="PHOSPHOLIPASE A1-IIGAMMA"/>
    <property type="match status" value="1"/>
</dbReference>
<evidence type="ECO:0000256" key="1">
    <source>
        <dbReference type="ARBA" id="ARBA00010701"/>
    </source>
</evidence>
<evidence type="ECO:0000256" key="3">
    <source>
        <dbReference type="ARBA" id="ARBA00022963"/>
    </source>
</evidence>
<dbReference type="PANTHER" id="PTHR31828">
    <property type="entry name" value="PHOSPHOLIPASE A1-IIGAMMA"/>
    <property type="match status" value="1"/>
</dbReference>
<feature type="domain" description="Fungal lipase-type" evidence="6">
    <location>
        <begin position="135"/>
        <end position="295"/>
    </location>
</feature>
<dbReference type="Pfam" id="PF01764">
    <property type="entry name" value="Lipase_3"/>
    <property type="match status" value="1"/>
</dbReference>
<dbReference type="SUPFAM" id="SSF53474">
    <property type="entry name" value="alpha/beta-Hydrolases"/>
    <property type="match status" value="1"/>
</dbReference>
<keyword evidence="8" id="KW-1185">Reference proteome</keyword>
<protein>
    <recommendedName>
        <fullName evidence="5">Phospholipase A1</fullName>
        <ecNumber evidence="5">3.1.1.-</ecNumber>
    </recommendedName>
</protein>
<accession>A0ABQ8GY50</accession>
<gene>
    <name evidence="7" type="ORF">JRO89_XSUnG0139600</name>
</gene>
<dbReference type="CDD" id="cd00519">
    <property type="entry name" value="Lipase_3"/>
    <property type="match status" value="1"/>
</dbReference>
<dbReference type="InterPro" id="IPR029058">
    <property type="entry name" value="AB_hydrolase_fold"/>
</dbReference>
<sequence length="400" mass="45654">MTRSVAERWRLLSGQDNWKNLLDPLDMDLRRYLIIYGQLAQATYDTFNYQKASKYAGDSHYSRKHLFSRVSLEKANPFKYIPTKFLYATSQIPVPEAFIVKSLSKHAWQKDSNWIGFVAVATDEGKAALGRRDIVITWRGTIESFELVNDFDFPLVPASPLFGEKACDAKVHRGWLSIYTSEDPNSRFTKISAREQVLLEVKRLMEEFKDEVISITTTGHSLGAALATLSAADIVINGFNKQIEKPDKQCPVTTFGFASPRVGDSKFKDLLDSMEDLRILRVRNQPDLITHYPLTRYSDVGEELLINTNESKYLKPIGNFIIWHALEVYLHGVAGTQGKDGGFDLIVKRDIGLLNKTLDILKDEYLVPVGWWCMKNKGMVQRKDGCWELKDHEKDADDEF</sequence>
<evidence type="ECO:0000256" key="2">
    <source>
        <dbReference type="ARBA" id="ARBA00022801"/>
    </source>
</evidence>
<reference evidence="7 8" key="1">
    <citation type="submission" date="2021-02" db="EMBL/GenBank/DDBJ databases">
        <title>Plant Genome Project.</title>
        <authorList>
            <person name="Zhang R.-G."/>
        </authorList>
    </citation>
    <scope>NUCLEOTIDE SEQUENCE [LARGE SCALE GENOMIC DNA]</scope>
    <source>
        <tissue evidence="7">Leaves</tissue>
    </source>
</reference>
<comment type="caution">
    <text evidence="7">The sequence shown here is derived from an EMBL/GenBank/DDBJ whole genome shotgun (WGS) entry which is preliminary data.</text>
</comment>